<feature type="domain" description="N-acetyltransferase" evidence="1">
    <location>
        <begin position="25"/>
        <end position="167"/>
    </location>
</feature>
<dbReference type="Pfam" id="PF00583">
    <property type="entry name" value="Acetyltransf_1"/>
    <property type="match status" value="1"/>
</dbReference>
<dbReference type="EMBL" id="QOVI01000007">
    <property type="protein sequence ID" value="RXG12407.1"/>
    <property type="molecule type" value="Genomic_DNA"/>
</dbReference>
<accession>A0A4Q0NPT3</accession>
<reference evidence="2 3" key="1">
    <citation type="submission" date="2018-07" db="EMBL/GenBank/DDBJ databases">
        <title>Leeuwenhoekiella genomics.</title>
        <authorList>
            <person name="Tahon G."/>
            <person name="Willems A."/>
        </authorList>
    </citation>
    <scope>NUCLEOTIDE SEQUENCE [LARGE SCALE GENOMIC DNA]</scope>
    <source>
        <strain evidence="2 3">R-50232</strain>
    </source>
</reference>
<evidence type="ECO:0000313" key="3">
    <source>
        <dbReference type="Proteomes" id="UP000289821"/>
    </source>
</evidence>
<comment type="caution">
    <text evidence="2">The sequence shown here is derived from an EMBL/GenBank/DDBJ whole genome shotgun (WGS) entry which is preliminary data.</text>
</comment>
<proteinExistence type="predicted"/>
<dbReference type="CDD" id="cd04301">
    <property type="entry name" value="NAT_SF"/>
    <property type="match status" value="1"/>
</dbReference>
<dbReference type="InterPro" id="IPR016181">
    <property type="entry name" value="Acyl_CoA_acyltransferase"/>
</dbReference>
<evidence type="ECO:0000313" key="2">
    <source>
        <dbReference type="EMBL" id="RXG12407.1"/>
    </source>
</evidence>
<dbReference type="InterPro" id="IPR000182">
    <property type="entry name" value="GNAT_dom"/>
</dbReference>
<keyword evidence="2" id="KW-0808">Transferase</keyword>
<organism evidence="2 3">
    <name type="scientific">Leeuwenhoekiella aestuarii</name>
    <dbReference type="NCBI Taxonomy" id="2249426"/>
    <lineage>
        <taxon>Bacteria</taxon>
        <taxon>Pseudomonadati</taxon>
        <taxon>Bacteroidota</taxon>
        <taxon>Flavobacteriia</taxon>
        <taxon>Flavobacteriales</taxon>
        <taxon>Flavobacteriaceae</taxon>
        <taxon>Leeuwenhoekiella</taxon>
    </lineage>
</organism>
<dbReference type="SUPFAM" id="SSF55729">
    <property type="entry name" value="Acyl-CoA N-acyltransferases (Nat)"/>
    <property type="match status" value="1"/>
</dbReference>
<protein>
    <submittedName>
        <fullName evidence="2">Acetyltransferase (GNAT) family protein</fullName>
    </submittedName>
</protein>
<dbReference type="RefSeq" id="WP_236643955.1">
    <property type="nucleotide sequence ID" value="NZ_QOVJ01000006.1"/>
</dbReference>
<dbReference type="GO" id="GO:0016747">
    <property type="term" value="F:acyltransferase activity, transferring groups other than amino-acyl groups"/>
    <property type="evidence" value="ECO:0007669"/>
    <property type="project" value="InterPro"/>
</dbReference>
<dbReference type="Proteomes" id="UP000289821">
    <property type="component" value="Unassembled WGS sequence"/>
</dbReference>
<dbReference type="PROSITE" id="PS51186">
    <property type="entry name" value="GNAT"/>
    <property type="match status" value="1"/>
</dbReference>
<evidence type="ECO:0000259" key="1">
    <source>
        <dbReference type="PROSITE" id="PS51186"/>
    </source>
</evidence>
<name>A0A4Q0NPT3_9FLAO</name>
<dbReference type="Gene3D" id="3.40.630.30">
    <property type="match status" value="1"/>
</dbReference>
<keyword evidence="3" id="KW-1185">Reference proteome</keyword>
<dbReference type="AlphaFoldDB" id="A0A4Q0NPT3"/>
<gene>
    <name evidence="2" type="ORF">DSM04_107178</name>
</gene>
<sequence>MTKTQSTQTYVLSNSSLSVLNTNTYTIKEINASDTYAVRHPVLRKGRPLETCAMPGDTDEDTVHLGLFDAQKLIGVVTFMNVAKPQFTGRQYQLRGMAVLEDYQGQRLGNVLVEAGEKLLKAKGIETLWCNARIKALNFYLRKGFEISGDPFEIEPIGTHYLLFKTL</sequence>